<reference evidence="3 4" key="1">
    <citation type="submission" date="2021-02" db="EMBL/GenBank/DDBJ databases">
        <title>Alicyclobacillus curvatus sp. nov. and Alicyclobacillus mengziensis sp. nov., two acidophilic bacteria isolated from acid mine drainage.</title>
        <authorList>
            <person name="Huang Y."/>
        </authorList>
    </citation>
    <scope>NUCLEOTIDE SEQUENCE [LARGE SCALE GENOMIC DNA]</scope>
    <source>
        <strain evidence="3 4">S30H14</strain>
    </source>
</reference>
<feature type="transmembrane region" description="Helical" evidence="2">
    <location>
        <begin position="50"/>
        <end position="75"/>
    </location>
</feature>
<evidence type="ECO:0000256" key="2">
    <source>
        <dbReference type="SAM" id="Phobius"/>
    </source>
</evidence>
<dbReference type="KEGG" id="afx:JZ786_13065"/>
<feature type="transmembrane region" description="Helical" evidence="2">
    <location>
        <begin position="95"/>
        <end position="128"/>
    </location>
</feature>
<keyword evidence="2" id="KW-0472">Membrane</keyword>
<sequence length="217" mass="23802">MFGGLPEWVLDLLTMLFIGWTIKLLDDHLDSEYDIARGERTLAVRLGRSVFAYGLVSALLAAALNQSLAIALFLSSYAVGMFMDLREKLPTHLPAYVECAIAVGLSVLLVGWQLELFALAFVALVDWVDDIIDYGRDYRSGEHNMAHRIGFVETTLLVLLALLTAVLMQPLTTILGFVAFAVVTAVSELSTERLWHTTEDNGDSQNLPGGGQRSDKG</sequence>
<dbReference type="Proteomes" id="UP000663505">
    <property type="component" value="Chromosome"/>
</dbReference>
<evidence type="ECO:0000256" key="1">
    <source>
        <dbReference type="SAM" id="MobiDB-lite"/>
    </source>
</evidence>
<feature type="compositionally biased region" description="Gly residues" evidence="1">
    <location>
        <begin position="208"/>
        <end position="217"/>
    </location>
</feature>
<name>A0A9X7VV73_9BACL</name>
<proteinExistence type="predicted"/>
<feature type="region of interest" description="Disordered" evidence="1">
    <location>
        <begin position="197"/>
        <end position="217"/>
    </location>
</feature>
<dbReference type="EMBL" id="CP071182">
    <property type="protein sequence ID" value="QSO45505.1"/>
    <property type="molecule type" value="Genomic_DNA"/>
</dbReference>
<organism evidence="3 4">
    <name type="scientific">Alicyclobacillus mengziensis</name>
    <dbReference type="NCBI Taxonomy" id="2931921"/>
    <lineage>
        <taxon>Bacteria</taxon>
        <taxon>Bacillati</taxon>
        <taxon>Bacillota</taxon>
        <taxon>Bacilli</taxon>
        <taxon>Bacillales</taxon>
        <taxon>Alicyclobacillaceae</taxon>
        <taxon>Alicyclobacillus</taxon>
    </lineage>
</organism>
<gene>
    <name evidence="3" type="ORF">JZ786_13065</name>
</gene>
<keyword evidence="2" id="KW-0812">Transmembrane</keyword>
<dbReference type="RefSeq" id="WP_206654873.1">
    <property type="nucleotide sequence ID" value="NZ_CP071182.1"/>
</dbReference>
<evidence type="ECO:0000313" key="4">
    <source>
        <dbReference type="Proteomes" id="UP000663505"/>
    </source>
</evidence>
<keyword evidence="4" id="KW-1185">Reference proteome</keyword>
<accession>A0A9X7VV73</accession>
<keyword evidence="2" id="KW-1133">Transmembrane helix</keyword>
<dbReference type="AlphaFoldDB" id="A0A9X7VV73"/>
<evidence type="ECO:0000313" key="3">
    <source>
        <dbReference type="EMBL" id="QSO45505.1"/>
    </source>
</evidence>
<protein>
    <submittedName>
        <fullName evidence="3">Uncharacterized protein</fullName>
    </submittedName>
</protein>